<accession>A0A2A5JKM5</accession>
<dbReference type="AlphaFoldDB" id="A0A2A5JKM5"/>
<protein>
    <submittedName>
        <fullName evidence="1">Uncharacterized protein</fullName>
    </submittedName>
</protein>
<organism evidence="1 2">
    <name type="scientific">Pseudoalteromonas piscicida</name>
    <dbReference type="NCBI Taxonomy" id="43662"/>
    <lineage>
        <taxon>Bacteria</taxon>
        <taxon>Pseudomonadati</taxon>
        <taxon>Pseudomonadota</taxon>
        <taxon>Gammaproteobacteria</taxon>
        <taxon>Alteromonadales</taxon>
        <taxon>Pseudoalteromonadaceae</taxon>
        <taxon>Pseudoalteromonas</taxon>
    </lineage>
</organism>
<evidence type="ECO:0000313" key="1">
    <source>
        <dbReference type="EMBL" id="PCK29983.1"/>
    </source>
</evidence>
<evidence type="ECO:0000313" key="2">
    <source>
        <dbReference type="Proteomes" id="UP000228621"/>
    </source>
</evidence>
<gene>
    <name evidence="1" type="ORF">CEX98_20140</name>
</gene>
<reference evidence="2" key="1">
    <citation type="journal article" date="2019" name="Genome Announc.">
        <title>Draft Genome Sequence of Pseudoalteromonas piscicida Strain 36Y ROTHPW, an Hypersaline Seawater Isolate from the South Coast of Sonora, Mexico.</title>
        <authorList>
            <person name="Sanchez-Diaz R."/>
            <person name="Molina-Garza Z.J."/>
            <person name="Cruz-Suarez L.E."/>
            <person name="Selvin J."/>
            <person name="Kiran G.S."/>
            <person name="Ibarra-Gamez J.C."/>
            <person name="Gomez-Gil B."/>
            <person name="Galaviz-Silva L."/>
        </authorList>
    </citation>
    <scope>NUCLEOTIDE SEQUENCE [LARGE SCALE GENOMIC DNA]</scope>
    <source>
        <strain evidence="2">36Y_RITHPW</strain>
    </source>
</reference>
<dbReference type="OrthoDB" id="6315326at2"/>
<name>A0A2A5JKM5_PSEO7</name>
<keyword evidence="2" id="KW-1185">Reference proteome</keyword>
<dbReference type="Proteomes" id="UP000228621">
    <property type="component" value="Unassembled WGS sequence"/>
</dbReference>
<sequence length="129" mass="14648">MLARSNLRQIMKKFLVLAIIVVALFTVDHPLIKEPRDKLLGQGVEVLSESSKVQRSTAARIARANVAKAISMTEDEKNYINEALATDEKVRLFHLKYCKENDYNLYFYGPDLIKICEIANQAIHEAKAL</sequence>
<dbReference type="EMBL" id="NKHF01000100">
    <property type="protein sequence ID" value="PCK29983.1"/>
    <property type="molecule type" value="Genomic_DNA"/>
</dbReference>
<proteinExistence type="predicted"/>
<comment type="caution">
    <text evidence="1">The sequence shown here is derived from an EMBL/GenBank/DDBJ whole genome shotgun (WGS) entry which is preliminary data.</text>
</comment>